<keyword evidence="7" id="KW-0472">Membrane</keyword>
<dbReference type="GO" id="GO:0090374">
    <property type="term" value="P:oligopeptide export from mitochondrion"/>
    <property type="evidence" value="ECO:0007669"/>
    <property type="project" value="TreeGrafter"/>
</dbReference>
<dbReference type="PROSITE" id="PS50929">
    <property type="entry name" value="ABC_TM1F"/>
    <property type="match status" value="1"/>
</dbReference>
<evidence type="ECO:0000256" key="6">
    <source>
        <dbReference type="ARBA" id="ARBA00022989"/>
    </source>
</evidence>
<evidence type="ECO:0000256" key="8">
    <source>
        <dbReference type="SAM" id="MobiDB-lite"/>
    </source>
</evidence>
<evidence type="ECO:0000313" key="12">
    <source>
        <dbReference type="Proteomes" id="UP000242875"/>
    </source>
</evidence>
<dbReference type="PROSITE" id="PS00211">
    <property type="entry name" value="ABC_TRANSPORTER_1"/>
    <property type="match status" value="1"/>
</dbReference>
<accession>A0A261XUV2</accession>
<evidence type="ECO:0000256" key="3">
    <source>
        <dbReference type="ARBA" id="ARBA00022692"/>
    </source>
</evidence>
<feature type="domain" description="ABC transporter" evidence="9">
    <location>
        <begin position="71"/>
        <end position="310"/>
    </location>
</feature>
<dbReference type="OrthoDB" id="6500128at2759"/>
<sequence length="346" mass="38326">MVMSQSISVGDLASFLLYTAYVGGSLGGLTSFYSEVMKGIGAGSRLFELLDRPSAIPLDSGEILKDARGRIQFHNVDFAYPTRPKTAIFKDMNLIIDPGTVVAVVGQSGSGKSTVGSLLLRFYDPIRGTITINDTDIKKLNLHWWRRQIGLVSQEPVLFAGTIAENIAYGANDDTEVSLEDVQNAARKANCENFILSFPDGYDTFVGERGISLSGGQKQRIAIARALLKDPTILILDEATSALDAESEALVQDALETLMRGRTVFTIAHRMSTIRSADVIACLDQGRVAEMGTYEELMKKEEGVFKKLMEHQRVEAEWMEDEELTEHRDREPQEQEDRPFFKGYGI</sequence>
<evidence type="ECO:0000259" key="10">
    <source>
        <dbReference type="PROSITE" id="PS50929"/>
    </source>
</evidence>
<comment type="subcellular location">
    <subcellularLocation>
        <location evidence="1">Mitochondrion inner membrane</location>
        <topology evidence="1">Multi-pass membrane protein</topology>
    </subcellularLocation>
</comment>
<keyword evidence="5" id="KW-0067">ATP-binding</keyword>
<dbReference type="GO" id="GO:0015421">
    <property type="term" value="F:ABC-type oligopeptide transporter activity"/>
    <property type="evidence" value="ECO:0007669"/>
    <property type="project" value="TreeGrafter"/>
</dbReference>
<dbReference type="Gene3D" id="3.40.50.300">
    <property type="entry name" value="P-loop containing nucleotide triphosphate hydrolases"/>
    <property type="match status" value="1"/>
</dbReference>
<dbReference type="GO" id="GO:0005743">
    <property type="term" value="C:mitochondrial inner membrane"/>
    <property type="evidence" value="ECO:0007669"/>
    <property type="project" value="UniProtKB-SubCell"/>
</dbReference>
<dbReference type="InterPro" id="IPR036640">
    <property type="entry name" value="ABC1_TM_sf"/>
</dbReference>
<dbReference type="AlphaFoldDB" id="A0A261XUV2"/>
<keyword evidence="12" id="KW-1185">Reference proteome</keyword>
<dbReference type="EMBL" id="MVBO01000182">
    <property type="protein sequence ID" value="OZJ02155.1"/>
    <property type="molecule type" value="Genomic_DNA"/>
</dbReference>
<protein>
    <recommendedName>
        <fullName evidence="13">ABC transporter domain-containing protein</fullName>
    </recommendedName>
</protein>
<gene>
    <name evidence="11" type="ORF">BZG36_04638</name>
</gene>
<dbReference type="PROSITE" id="PS50893">
    <property type="entry name" value="ABC_TRANSPORTER_2"/>
    <property type="match status" value="1"/>
</dbReference>
<organism evidence="11 12">
    <name type="scientific">Bifiguratus adelaidae</name>
    <dbReference type="NCBI Taxonomy" id="1938954"/>
    <lineage>
        <taxon>Eukaryota</taxon>
        <taxon>Fungi</taxon>
        <taxon>Fungi incertae sedis</taxon>
        <taxon>Mucoromycota</taxon>
        <taxon>Mucoromycotina</taxon>
        <taxon>Endogonomycetes</taxon>
        <taxon>Endogonales</taxon>
        <taxon>Endogonales incertae sedis</taxon>
        <taxon>Bifiguratus</taxon>
    </lineage>
</organism>
<proteinExistence type="predicted"/>
<evidence type="ECO:0000313" key="11">
    <source>
        <dbReference type="EMBL" id="OZJ02155.1"/>
    </source>
</evidence>
<dbReference type="InterPro" id="IPR003439">
    <property type="entry name" value="ABC_transporter-like_ATP-bd"/>
</dbReference>
<dbReference type="InterPro" id="IPR011527">
    <property type="entry name" value="ABC1_TM_dom"/>
</dbReference>
<evidence type="ECO:0000256" key="4">
    <source>
        <dbReference type="ARBA" id="ARBA00022741"/>
    </source>
</evidence>
<keyword evidence="2" id="KW-0813">Transport</keyword>
<evidence type="ECO:0000256" key="1">
    <source>
        <dbReference type="ARBA" id="ARBA00004448"/>
    </source>
</evidence>
<dbReference type="PANTHER" id="PTHR43394:SF1">
    <property type="entry name" value="ATP-BINDING CASSETTE SUB-FAMILY B MEMBER 10, MITOCHONDRIAL"/>
    <property type="match status" value="1"/>
</dbReference>
<evidence type="ECO:0000256" key="7">
    <source>
        <dbReference type="ARBA" id="ARBA00023136"/>
    </source>
</evidence>
<dbReference type="CDD" id="cd03249">
    <property type="entry name" value="ABC_MTABC3_MDL1_MDL2"/>
    <property type="match status" value="1"/>
</dbReference>
<evidence type="ECO:0000256" key="2">
    <source>
        <dbReference type="ARBA" id="ARBA00022448"/>
    </source>
</evidence>
<dbReference type="SMART" id="SM00382">
    <property type="entry name" value="AAA"/>
    <property type="match status" value="1"/>
</dbReference>
<comment type="caution">
    <text evidence="11">The sequence shown here is derived from an EMBL/GenBank/DDBJ whole genome shotgun (WGS) entry which is preliminary data.</text>
</comment>
<dbReference type="PANTHER" id="PTHR43394">
    <property type="entry name" value="ATP-DEPENDENT PERMEASE MDL1, MITOCHONDRIAL"/>
    <property type="match status" value="1"/>
</dbReference>
<dbReference type="GO" id="GO:0005524">
    <property type="term" value="F:ATP binding"/>
    <property type="evidence" value="ECO:0007669"/>
    <property type="project" value="UniProtKB-KW"/>
</dbReference>
<dbReference type="Proteomes" id="UP000242875">
    <property type="component" value="Unassembled WGS sequence"/>
</dbReference>
<dbReference type="Gene3D" id="1.20.1560.10">
    <property type="entry name" value="ABC transporter type 1, transmembrane domain"/>
    <property type="match status" value="1"/>
</dbReference>
<evidence type="ECO:0000259" key="9">
    <source>
        <dbReference type="PROSITE" id="PS50893"/>
    </source>
</evidence>
<dbReference type="SUPFAM" id="SSF52540">
    <property type="entry name" value="P-loop containing nucleoside triphosphate hydrolases"/>
    <property type="match status" value="1"/>
</dbReference>
<feature type="region of interest" description="Disordered" evidence="8">
    <location>
        <begin position="319"/>
        <end position="346"/>
    </location>
</feature>
<dbReference type="SUPFAM" id="SSF90123">
    <property type="entry name" value="ABC transporter transmembrane region"/>
    <property type="match status" value="1"/>
</dbReference>
<feature type="domain" description="ABC transmembrane type-1" evidence="10">
    <location>
        <begin position="1"/>
        <end position="38"/>
    </location>
</feature>
<name>A0A261XUV2_9FUNG</name>
<dbReference type="InterPro" id="IPR027417">
    <property type="entry name" value="P-loop_NTPase"/>
</dbReference>
<keyword evidence="6" id="KW-1133">Transmembrane helix</keyword>
<dbReference type="InterPro" id="IPR039421">
    <property type="entry name" value="Type_1_exporter"/>
</dbReference>
<dbReference type="InterPro" id="IPR003593">
    <property type="entry name" value="AAA+_ATPase"/>
</dbReference>
<dbReference type="GO" id="GO:0016887">
    <property type="term" value="F:ATP hydrolysis activity"/>
    <property type="evidence" value="ECO:0007669"/>
    <property type="project" value="InterPro"/>
</dbReference>
<dbReference type="Pfam" id="PF00005">
    <property type="entry name" value="ABC_tran"/>
    <property type="match status" value="1"/>
</dbReference>
<keyword evidence="3" id="KW-0812">Transmembrane</keyword>
<dbReference type="FunFam" id="3.40.50.300:FF:000403">
    <property type="entry name" value="ATP-binding cassette sub-family B member 8, mitochondrial"/>
    <property type="match status" value="1"/>
</dbReference>
<reference evidence="11 12" key="1">
    <citation type="journal article" date="2017" name="Mycologia">
        <title>Bifiguratus adelaidae, gen. et sp. nov., a new member of Mucoromycotina in endophytic and soil-dwelling habitats.</title>
        <authorList>
            <person name="Torres-Cruz T.J."/>
            <person name="Billingsley Tobias T.L."/>
            <person name="Almatruk M."/>
            <person name="Hesse C."/>
            <person name="Kuske C.R."/>
            <person name="Desiro A."/>
            <person name="Benucci G.M."/>
            <person name="Bonito G."/>
            <person name="Stajich J.E."/>
            <person name="Dunlap C."/>
            <person name="Arnold A.E."/>
            <person name="Porras-Alfaro A."/>
        </authorList>
    </citation>
    <scope>NUCLEOTIDE SEQUENCE [LARGE SCALE GENOMIC DNA]</scope>
    <source>
        <strain evidence="11 12">AZ0501</strain>
    </source>
</reference>
<feature type="compositionally biased region" description="Basic and acidic residues" evidence="8">
    <location>
        <begin position="325"/>
        <end position="340"/>
    </location>
</feature>
<evidence type="ECO:0000256" key="5">
    <source>
        <dbReference type="ARBA" id="ARBA00022840"/>
    </source>
</evidence>
<dbReference type="InterPro" id="IPR017871">
    <property type="entry name" value="ABC_transporter-like_CS"/>
</dbReference>
<keyword evidence="4" id="KW-0547">Nucleotide-binding</keyword>
<evidence type="ECO:0008006" key="13">
    <source>
        <dbReference type="Google" id="ProtNLM"/>
    </source>
</evidence>